<dbReference type="InterPro" id="IPR002347">
    <property type="entry name" value="SDR_fam"/>
</dbReference>
<reference evidence="3 4" key="1">
    <citation type="submission" date="2021-08" db="EMBL/GenBank/DDBJ databases">
        <title>Draft Genome Sequence of Phanerochaete sordida strain YK-624.</title>
        <authorList>
            <person name="Mori T."/>
            <person name="Dohra H."/>
            <person name="Suzuki T."/>
            <person name="Kawagishi H."/>
            <person name="Hirai H."/>
        </authorList>
    </citation>
    <scope>NUCLEOTIDE SEQUENCE [LARGE SCALE GENOMIC DNA]</scope>
    <source>
        <strain evidence="3 4">YK-624</strain>
    </source>
</reference>
<dbReference type="CDD" id="cd05233">
    <property type="entry name" value="SDR_c"/>
    <property type="match status" value="1"/>
</dbReference>
<dbReference type="AlphaFoldDB" id="A0A9P3GL79"/>
<dbReference type="Pfam" id="PF13561">
    <property type="entry name" value="adh_short_C2"/>
    <property type="match status" value="1"/>
</dbReference>
<dbReference type="Gene3D" id="3.40.50.720">
    <property type="entry name" value="NAD(P)-binding Rossmann-like Domain"/>
    <property type="match status" value="1"/>
</dbReference>
<gene>
    <name evidence="3" type="ORF">PsYK624_135830</name>
</gene>
<protein>
    <submittedName>
        <fullName evidence="3">SDR family oxidoreductase</fullName>
    </submittedName>
</protein>
<organism evidence="3 4">
    <name type="scientific">Phanerochaete sordida</name>
    <dbReference type="NCBI Taxonomy" id="48140"/>
    <lineage>
        <taxon>Eukaryota</taxon>
        <taxon>Fungi</taxon>
        <taxon>Dikarya</taxon>
        <taxon>Basidiomycota</taxon>
        <taxon>Agaricomycotina</taxon>
        <taxon>Agaricomycetes</taxon>
        <taxon>Polyporales</taxon>
        <taxon>Phanerochaetaceae</taxon>
        <taxon>Phanerochaete</taxon>
    </lineage>
</organism>
<evidence type="ECO:0000313" key="4">
    <source>
        <dbReference type="Proteomes" id="UP000703269"/>
    </source>
</evidence>
<dbReference type="OrthoDB" id="4131217at2759"/>
<comment type="caution">
    <text evidence="3">The sequence shown here is derived from an EMBL/GenBank/DDBJ whole genome shotgun (WGS) entry which is preliminary data.</text>
</comment>
<name>A0A9P3GL79_9APHY</name>
<dbReference type="Proteomes" id="UP000703269">
    <property type="component" value="Unassembled WGS sequence"/>
</dbReference>
<comment type="similarity">
    <text evidence="1">Belongs to the short-chain dehydrogenases/reductases (SDR) family.</text>
</comment>
<dbReference type="GO" id="GO:0016491">
    <property type="term" value="F:oxidoreductase activity"/>
    <property type="evidence" value="ECO:0007669"/>
    <property type="project" value="UniProtKB-KW"/>
</dbReference>
<keyword evidence="2" id="KW-0560">Oxidoreductase</keyword>
<keyword evidence="4" id="KW-1185">Reference proteome</keyword>
<accession>A0A9P3GL79</accession>
<evidence type="ECO:0000256" key="2">
    <source>
        <dbReference type="ARBA" id="ARBA00023002"/>
    </source>
</evidence>
<evidence type="ECO:0000313" key="3">
    <source>
        <dbReference type="EMBL" id="GJE97367.1"/>
    </source>
</evidence>
<dbReference type="PRINTS" id="PR00081">
    <property type="entry name" value="GDHRDH"/>
</dbReference>
<dbReference type="InterPro" id="IPR036291">
    <property type="entry name" value="NAD(P)-bd_dom_sf"/>
</dbReference>
<proteinExistence type="inferred from homology"/>
<dbReference type="PANTHER" id="PTHR43180">
    <property type="entry name" value="3-OXOACYL-(ACYL-CARRIER-PROTEIN) REDUCTASE (AFU_ORTHOLOGUE AFUA_6G11210)"/>
    <property type="match status" value="1"/>
</dbReference>
<evidence type="ECO:0000256" key="1">
    <source>
        <dbReference type="ARBA" id="ARBA00006484"/>
    </source>
</evidence>
<dbReference type="EMBL" id="BPQB01000071">
    <property type="protein sequence ID" value="GJE97367.1"/>
    <property type="molecule type" value="Genomic_DNA"/>
</dbReference>
<dbReference type="PANTHER" id="PTHR43180:SF66">
    <property type="entry name" value="SHORT-CHAIN DEHYDROGENASE_REDUCTASE FAMILY PROTEIN"/>
    <property type="match status" value="1"/>
</dbReference>
<dbReference type="SUPFAM" id="SSF51735">
    <property type="entry name" value="NAD(P)-binding Rossmann-fold domains"/>
    <property type="match status" value="1"/>
</dbReference>
<sequence length="276" mass="29217">MSEKTSTGAGRLRGKVCIVTGAGTLRGIGWTTILRFADEGIRHVYAVDLNPTNFGVLRETFEEMYPASNITFVQGDATNENVIKSLCDRALEETGRLDIFFANAGTFGSQSPSYDQTPLADFVECLRVNVGSAFLALKYASSAIAKTNEASGKLDAGGSIILMGSNSGLRANSTPVEYGASKAAVHHLAMSGAYHNNNRGTGVRVNAVFPGPAGTDFLPAPFQAYVAKRPDLFCSPSAIANTVLFMASDESAFINGTTITLDNGVTNGYFLESLLD</sequence>